<comment type="caution">
    <text evidence="2">The sequence shown here is derived from an EMBL/GenBank/DDBJ whole genome shotgun (WGS) entry which is preliminary data.</text>
</comment>
<dbReference type="EMBL" id="CAJOBC010132180">
    <property type="protein sequence ID" value="CAF4616780.1"/>
    <property type="molecule type" value="Genomic_DNA"/>
</dbReference>
<name>A0A8S2ZB67_9BILA</name>
<sequence length="109" mass="12033">RVATSLEEIVRQIFVEAFHLTSQNIDLNTPFGALGGTSLGAMRALTLIRQQLYEEMEIGLLFSNPSICQLAKVLEPLIEPDMIINNSNILEDNEVEKCNGSKASLVIET</sequence>
<dbReference type="InterPro" id="IPR009081">
    <property type="entry name" value="PP-bd_ACP"/>
</dbReference>
<dbReference type="Gene3D" id="1.10.1200.10">
    <property type="entry name" value="ACP-like"/>
    <property type="match status" value="1"/>
</dbReference>
<dbReference type="GO" id="GO:0005737">
    <property type="term" value="C:cytoplasm"/>
    <property type="evidence" value="ECO:0007669"/>
    <property type="project" value="TreeGrafter"/>
</dbReference>
<dbReference type="GO" id="GO:0031177">
    <property type="term" value="F:phosphopantetheine binding"/>
    <property type="evidence" value="ECO:0007669"/>
    <property type="project" value="TreeGrafter"/>
</dbReference>
<dbReference type="PROSITE" id="PS50075">
    <property type="entry name" value="CARRIER"/>
    <property type="match status" value="1"/>
</dbReference>
<evidence type="ECO:0000313" key="2">
    <source>
        <dbReference type="EMBL" id="CAF4616780.1"/>
    </source>
</evidence>
<dbReference type="Proteomes" id="UP000681722">
    <property type="component" value="Unassembled WGS sequence"/>
</dbReference>
<reference evidence="2" key="1">
    <citation type="submission" date="2021-02" db="EMBL/GenBank/DDBJ databases">
        <authorList>
            <person name="Nowell W R."/>
        </authorList>
    </citation>
    <scope>NUCLEOTIDE SEQUENCE</scope>
</reference>
<accession>A0A8S2ZB67</accession>
<dbReference type="GO" id="GO:0043041">
    <property type="term" value="P:amino acid activation for nonribosomal peptide biosynthetic process"/>
    <property type="evidence" value="ECO:0007669"/>
    <property type="project" value="TreeGrafter"/>
</dbReference>
<dbReference type="SUPFAM" id="SSF47336">
    <property type="entry name" value="ACP-like"/>
    <property type="match status" value="1"/>
</dbReference>
<dbReference type="PANTHER" id="PTHR45527">
    <property type="entry name" value="NONRIBOSOMAL PEPTIDE SYNTHETASE"/>
    <property type="match status" value="1"/>
</dbReference>
<dbReference type="InterPro" id="IPR036736">
    <property type="entry name" value="ACP-like_sf"/>
</dbReference>
<dbReference type="Pfam" id="PF00550">
    <property type="entry name" value="PP-binding"/>
    <property type="match status" value="1"/>
</dbReference>
<feature type="non-terminal residue" evidence="2">
    <location>
        <position position="1"/>
    </location>
</feature>
<evidence type="ECO:0000259" key="1">
    <source>
        <dbReference type="PROSITE" id="PS50075"/>
    </source>
</evidence>
<dbReference type="GO" id="GO:0044550">
    <property type="term" value="P:secondary metabolite biosynthetic process"/>
    <property type="evidence" value="ECO:0007669"/>
    <property type="project" value="TreeGrafter"/>
</dbReference>
<dbReference type="OrthoDB" id="10177185at2759"/>
<dbReference type="PANTHER" id="PTHR45527:SF1">
    <property type="entry name" value="FATTY ACID SYNTHASE"/>
    <property type="match status" value="1"/>
</dbReference>
<proteinExistence type="predicted"/>
<feature type="non-terminal residue" evidence="2">
    <location>
        <position position="109"/>
    </location>
</feature>
<protein>
    <recommendedName>
        <fullName evidence="1">Carrier domain-containing protein</fullName>
    </recommendedName>
</protein>
<feature type="domain" description="Carrier" evidence="1">
    <location>
        <begin position="4"/>
        <end position="78"/>
    </location>
</feature>
<dbReference type="AlphaFoldDB" id="A0A8S2ZB67"/>
<evidence type="ECO:0000313" key="3">
    <source>
        <dbReference type="Proteomes" id="UP000681722"/>
    </source>
</evidence>
<organism evidence="2 3">
    <name type="scientific">Didymodactylos carnosus</name>
    <dbReference type="NCBI Taxonomy" id="1234261"/>
    <lineage>
        <taxon>Eukaryota</taxon>
        <taxon>Metazoa</taxon>
        <taxon>Spiralia</taxon>
        <taxon>Gnathifera</taxon>
        <taxon>Rotifera</taxon>
        <taxon>Eurotatoria</taxon>
        <taxon>Bdelloidea</taxon>
        <taxon>Philodinida</taxon>
        <taxon>Philodinidae</taxon>
        <taxon>Didymodactylos</taxon>
    </lineage>
</organism>
<gene>
    <name evidence="2" type="ORF">SRO942_LOCUS49397</name>
</gene>